<evidence type="ECO:0000256" key="1">
    <source>
        <dbReference type="ARBA" id="ARBA00022729"/>
    </source>
</evidence>
<sequence>YAIGVPVMWAQRTERFSYQVKSSVGVQHFKQDGAEFFPDDSTLQAASGQRYTGQSKTGIGYNLSAAGEYKLDSSLFMGANLGLDNARDYRQFSGALYLRYMFEDMTGPMALPVSPYRSPYSN</sequence>
<gene>
    <name evidence="5" type="ORF">A245_47455</name>
</gene>
<dbReference type="Pfam" id="PF05420">
    <property type="entry name" value="BCSC_C"/>
    <property type="match status" value="1"/>
</dbReference>
<keyword evidence="3" id="KW-0802">TPR repeat</keyword>
<dbReference type="Proteomes" id="UP000018849">
    <property type="component" value="Unassembled WGS sequence"/>
</dbReference>
<comment type="caution">
    <text evidence="5">The sequence shown here is derived from an EMBL/GenBank/DDBJ whole genome shotgun (WGS) entry which is preliminary data.</text>
</comment>
<feature type="domain" description="Cellulose synthase operon C C-terminal" evidence="4">
    <location>
        <begin position="2"/>
        <end position="103"/>
    </location>
</feature>
<dbReference type="GO" id="GO:0030244">
    <property type="term" value="P:cellulose biosynthetic process"/>
    <property type="evidence" value="ECO:0007669"/>
    <property type="project" value="InterPro"/>
</dbReference>
<protein>
    <submittedName>
        <fullName evidence="5">Cellulose synthase operon protein C</fullName>
    </submittedName>
</protein>
<organism evidence="5 6">
    <name type="scientific">Pseudomonas syringae pv. actinidiae ICMP 19096</name>
    <dbReference type="NCBI Taxonomy" id="1194405"/>
    <lineage>
        <taxon>Bacteria</taxon>
        <taxon>Pseudomonadati</taxon>
        <taxon>Pseudomonadota</taxon>
        <taxon>Gammaproteobacteria</taxon>
        <taxon>Pseudomonadales</taxon>
        <taxon>Pseudomonadaceae</taxon>
        <taxon>Pseudomonas</taxon>
        <taxon>Pseudomonas syringae</taxon>
    </lineage>
</organism>
<dbReference type="AlphaFoldDB" id="A0A656JIN5"/>
<evidence type="ECO:0000313" key="6">
    <source>
        <dbReference type="Proteomes" id="UP000018849"/>
    </source>
</evidence>
<evidence type="ECO:0000256" key="3">
    <source>
        <dbReference type="ARBA" id="ARBA00022803"/>
    </source>
</evidence>
<name>A0A656JIN5_PSESF</name>
<evidence type="ECO:0000313" key="5">
    <source>
        <dbReference type="EMBL" id="EPN26864.1"/>
    </source>
</evidence>
<dbReference type="InterPro" id="IPR008410">
    <property type="entry name" value="BCSC_C"/>
</dbReference>
<keyword evidence="1" id="KW-0732">Signal</keyword>
<accession>A0A656JIN5</accession>
<evidence type="ECO:0000256" key="2">
    <source>
        <dbReference type="ARBA" id="ARBA00022737"/>
    </source>
</evidence>
<dbReference type="EMBL" id="AOKF01004053">
    <property type="protein sequence ID" value="EPN26864.1"/>
    <property type="molecule type" value="Genomic_DNA"/>
</dbReference>
<feature type="non-terminal residue" evidence="5">
    <location>
        <position position="1"/>
    </location>
</feature>
<keyword evidence="2" id="KW-0677">Repeat</keyword>
<proteinExistence type="predicted"/>
<evidence type="ECO:0000259" key="4">
    <source>
        <dbReference type="Pfam" id="PF05420"/>
    </source>
</evidence>
<dbReference type="GO" id="GO:0019867">
    <property type="term" value="C:outer membrane"/>
    <property type="evidence" value="ECO:0007669"/>
    <property type="project" value="InterPro"/>
</dbReference>
<reference evidence="5 6" key="1">
    <citation type="journal article" date="2013" name="PLoS Pathog.">
        <title>Genomic analysis of the Kiwifruit pathogen Pseudomonas syringae pv. actinidiae provides insight into the origins of an emergent plant disease.</title>
        <authorList>
            <person name="McCann H.C."/>
            <person name="Rikkerink E.H."/>
            <person name="Bertels F."/>
            <person name="Fiers M."/>
            <person name="Lu A."/>
            <person name="Rees-George J."/>
            <person name="Andersen M.T."/>
            <person name="Gleave A.P."/>
            <person name="Haubold B."/>
            <person name="Wohlers M.W."/>
            <person name="Guttman D.S."/>
            <person name="Wang P.W."/>
            <person name="Straub C."/>
            <person name="Vanneste J.L."/>
            <person name="Rainey P.B."/>
            <person name="Templeton M.D."/>
        </authorList>
    </citation>
    <scope>NUCLEOTIDE SEQUENCE [LARGE SCALE GENOMIC DNA]</scope>
    <source>
        <strain evidence="5 6">ICMP 19096</strain>
    </source>
</reference>